<dbReference type="Gene3D" id="3.20.20.70">
    <property type="entry name" value="Aldolase class I"/>
    <property type="match status" value="1"/>
</dbReference>
<comment type="catalytic activity">
    <reaction evidence="7">
        <text>5-phospho-alpha-D-ribose 1-diphosphate + nicotinate + ATP + H2O = nicotinate beta-D-ribonucleotide + ADP + phosphate + diphosphate</text>
        <dbReference type="Rhea" id="RHEA:36163"/>
        <dbReference type="ChEBI" id="CHEBI:15377"/>
        <dbReference type="ChEBI" id="CHEBI:30616"/>
        <dbReference type="ChEBI" id="CHEBI:32544"/>
        <dbReference type="ChEBI" id="CHEBI:33019"/>
        <dbReference type="ChEBI" id="CHEBI:43474"/>
        <dbReference type="ChEBI" id="CHEBI:57502"/>
        <dbReference type="ChEBI" id="CHEBI:58017"/>
        <dbReference type="ChEBI" id="CHEBI:456216"/>
        <dbReference type="EC" id="6.3.4.21"/>
    </reaction>
</comment>
<protein>
    <recommendedName>
        <fullName evidence="3">nicotinate phosphoribosyltransferase</fullName>
        <ecNumber evidence="3">6.3.4.21</ecNumber>
    </recommendedName>
</protein>
<dbReference type="GO" id="GO:0034355">
    <property type="term" value="P:NAD+ biosynthetic process via the salvage pathway"/>
    <property type="evidence" value="ECO:0007669"/>
    <property type="project" value="TreeGrafter"/>
</dbReference>
<dbReference type="PANTHER" id="PTHR11098:SF1">
    <property type="entry name" value="NICOTINATE PHOSPHORIBOSYLTRANSFERASE"/>
    <property type="match status" value="1"/>
</dbReference>
<evidence type="ECO:0000256" key="2">
    <source>
        <dbReference type="ARBA" id="ARBA00010897"/>
    </source>
</evidence>
<sequence>MPTALSTDLYELTMAAGHFGADTNRSATFELSVRGLPPGRGYLLAAGIEPALTYLEELRFTAPEIDYLRQIPQLRRVPSSFFDDYLPGFRFTGDVWGMAEGEPVFANEPLLRVTAPLVEAQVVETALLSTVLFQTSVASRASRMVRAAAGRPVFELGARRAHGAEAGALAGRAAFVGGCSGTSDLEAGLAFGVPLAGTMAHSWVMSHDSETESFVRFIEMYGEQTVLLIDTYDTGRAVDRQSPRRALALS</sequence>
<dbReference type="Proteomes" id="UP001174909">
    <property type="component" value="Unassembled WGS sequence"/>
</dbReference>
<dbReference type="GO" id="GO:0005829">
    <property type="term" value="C:cytosol"/>
    <property type="evidence" value="ECO:0007669"/>
    <property type="project" value="TreeGrafter"/>
</dbReference>
<comment type="similarity">
    <text evidence="2">Belongs to the NAPRTase family.</text>
</comment>
<name>A0AA35W6M9_GEOBA</name>
<comment type="pathway">
    <text evidence="1">Cofactor biosynthesis; NAD(+) biosynthesis; nicotinate D-ribonucleotide from nicotinate: step 1/1.</text>
</comment>
<evidence type="ECO:0000256" key="4">
    <source>
        <dbReference type="ARBA" id="ARBA00022553"/>
    </source>
</evidence>
<comment type="caution">
    <text evidence="9">The sequence shown here is derived from an EMBL/GenBank/DDBJ whole genome shotgun (WGS) entry which is preliminary data.</text>
</comment>
<dbReference type="GO" id="GO:0016757">
    <property type="term" value="F:glycosyltransferase activity"/>
    <property type="evidence" value="ECO:0007669"/>
    <property type="project" value="UniProtKB-KW"/>
</dbReference>
<accession>A0AA35W6M9</accession>
<gene>
    <name evidence="9" type="ORF">GBAR_LOCUS6275</name>
</gene>
<evidence type="ECO:0000313" key="10">
    <source>
        <dbReference type="Proteomes" id="UP001174909"/>
    </source>
</evidence>
<dbReference type="Gene3D" id="3.20.140.10">
    <property type="entry name" value="nicotinate phosphoribosyltransferase"/>
    <property type="match status" value="1"/>
</dbReference>
<dbReference type="InterPro" id="IPR036068">
    <property type="entry name" value="Nicotinate_pribotase-like_C"/>
</dbReference>
<evidence type="ECO:0000256" key="3">
    <source>
        <dbReference type="ARBA" id="ARBA00013236"/>
    </source>
</evidence>
<evidence type="ECO:0000313" key="9">
    <source>
        <dbReference type="EMBL" id="CAI8009309.1"/>
    </source>
</evidence>
<dbReference type="SUPFAM" id="SSF54675">
    <property type="entry name" value="Nicotinate/Quinolinate PRTase N-terminal domain-like"/>
    <property type="match status" value="1"/>
</dbReference>
<dbReference type="GO" id="GO:0004516">
    <property type="term" value="F:nicotinate phosphoribosyltransferase activity"/>
    <property type="evidence" value="ECO:0007669"/>
    <property type="project" value="UniProtKB-EC"/>
</dbReference>
<evidence type="ECO:0000256" key="7">
    <source>
        <dbReference type="ARBA" id="ARBA00048668"/>
    </source>
</evidence>
<dbReference type="InterPro" id="IPR040727">
    <property type="entry name" value="NAPRTase_N"/>
</dbReference>
<dbReference type="InterPro" id="IPR007229">
    <property type="entry name" value="Nic_PRibTrfase-Fam"/>
</dbReference>
<dbReference type="Pfam" id="PF17767">
    <property type="entry name" value="NAPRTase_N"/>
    <property type="match status" value="1"/>
</dbReference>
<organism evidence="9 10">
    <name type="scientific">Geodia barretti</name>
    <name type="common">Barrett's horny sponge</name>
    <dbReference type="NCBI Taxonomy" id="519541"/>
    <lineage>
        <taxon>Eukaryota</taxon>
        <taxon>Metazoa</taxon>
        <taxon>Porifera</taxon>
        <taxon>Demospongiae</taxon>
        <taxon>Heteroscleromorpha</taxon>
        <taxon>Tetractinellida</taxon>
        <taxon>Astrophorina</taxon>
        <taxon>Geodiidae</taxon>
        <taxon>Geodia</taxon>
    </lineage>
</organism>
<evidence type="ECO:0000256" key="1">
    <source>
        <dbReference type="ARBA" id="ARBA00004952"/>
    </source>
</evidence>
<keyword evidence="9" id="KW-0328">Glycosyltransferase</keyword>
<dbReference type="EC" id="6.3.4.21" evidence="3"/>
<dbReference type="InterPro" id="IPR013785">
    <property type="entry name" value="Aldolase_TIM"/>
</dbReference>
<evidence type="ECO:0000259" key="8">
    <source>
        <dbReference type="Pfam" id="PF17767"/>
    </source>
</evidence>
<dbReference type="PANTHER" id="PTHR11098">
    <property type="entry name" value="NICOTINATE PHOSPHORIBOSYLTRANSFERASE"/>
    <property type="match status" value="1"/>
</dbReference>
<keyword evidence="6" id="KW-0662">Pyridine nucleotide biosynthesis</keyword>
<keyword evidence="5" id="KW-0436">Ligase</keyword>
<dbReference type="EMBL" id="CASHTH010000944">
    <property type="protein sequence ID" value="CAI8009309.1"/>
    <property type="molecule type" value="Genomic_DNA"/>
</dbReference>
<keyword evidence="9" id="KW-0808">Transferase</keyword>
<proteinExistence type="inferred from homology"/>
<dbReference type="AlphaFoldDB" id="A0AA35W6M9"/>
<keyword evidence="10" id="KW-1185">Reference proteome</keyword>
<reference evidence="9" key="1">
    <citation type="submission" date="2023-03" db="EMBL/GenBank/DDBJ databases">
        <authorList>
            <person name="Steffen K."/>
            <person name="Cardenas P."/>
        </authorList>
    </citation>
    <scope>NUCLEOTIDE SEQUENCE</scope>
</reference>
<evidence type="ECO:0000256" key="5">
    <source>
        <dbReference type="ARBA" id="ARBA00022598"/>
    </source>
</evidence>
<keyword evidence="4" id="KW-0597">Phosphoprotein</keyword>
<feature type="domain" description="Nicotinate phosphoribosyltransferase N-terminal" evidence="8">
    <location>
        <begin position="5"/>
        <end position="131"/>
    </location>
</feature>
<evidence type="ECO:0000256" key="6">
    <source>
        <dbReference type="ARBA" id="ARBA00022642"/>
    </source>
</evidence>
<dbReference type="SUPFAM" id="SSF51690">
    <property type="entry name" value="Nicotinate/Quinolinate PRTase C-terminal domain-like"/>
    <property type="match status" value="1"/>
</dbReference>